<keyword evidence="2" id="KW-0732">Signal</keyword>
<sequence length="570" mass="60999">MHIFSQAVLAALSFVSTQAVHQQSDIYYHEKPVLGPSMWHFSADGVTIYAPNGDVLKEHPKKMTCRPYMTRSGVMSEDCYYYAWASDGHKYVWAASFAGDHHVEAFDIDTGDYAGYINTCSTPIDMEYHPARREMYVRCAQSTDTHPGEIDVFSSANLSSDIPMIKFGDTVRPYGRLAVHSAMGPYAYSLAYDQSYITELDLSSKLAAATYEIPDAFGGYDTTYSPVNNHLYFRARVCCSCGVDADVESCGYGAKQVLVKTGPSKSTVEQDGVCGSGCEGSVADTIGVYEFDTINKKFVTNHNIKSGTGFGADPVSSPDGKWILLLPNDGGQYVRVLKAGGNGSSSTLVTDIKVNFEGGTPGKTVVSDFAFIQQSDRDILVLGASSDNHVVLIDLRSNQTNMDMVKLDLAPGVSESTGGSSRKLEWAVGTDYVWVDGGESMEQYIIKIPDGISSAKVDRTLGAVTAGNMLYVNNYERLRSADAMLSVSRSASATSGTGTSTSTQQQMETTSDGVGMAAVVIGSVGLVTALGAIAYTFSKSSSSSPSADAGGQEQFRDDLEAKSLGSKDVA</sequence>
<dbReference type="InterPro" id="IPR015943">
    <property type="entry name" value="WD40/YVTN_repeat-like_dom_sf"/>
</dbReference>
<feature type="signal peptide" evidence="2">
    <location>
        <begin position="1"/>
        <end position="19"/>
    </location>
</feature>
<accession>A0A7S3QDE8</accession>
<dbReference type="EMBL" id="HBIO01024279">
    <property type="protein sequence ID" value="CAE0473788.1"/>
    <property type="molecule type" value="Transcribed_RNA"/>
</dbReference>
<evidence type="ECO:0000313" key="3">
    <source>
        <dbReference type="EMBL" id="CAE0473788.1"/>
    </source>
</evidence>
<evidence type="ECO:0000256" key="1">
    <source>
        <dbReference type="SAM" id="MobiDB-lite"/>
    </source>
</evidence>
<protein>
    <submittedName>
        <fullName evidence="3">Uncharacterized protein</fullName>
    </submittedName>
</protein>
<gene>
    <name evidence="3" type="ORF">CDEB00056_LOCUS18641</name>
</gene>
<organism evidence="3">
    <name type="scientific">Chaetoceros debilis</name>
    <dbReference type="NCBI Taxonomy" id="122233"/>
    <lineage>
        <taxon>Eukaryota</taxon>
        <taxon>Sar</taxon>
        <taxon>Stramenopiles</taxon>
        <taxon>Ochrophyta</taxon>
        <taxon>Bacillariophyta</taxon>
        <taxon>Coscinodiscophyceae</taxon>
        <taxon>Chaetocerotophycidae</taxon>
        <taxon>Chaetocerotales</taxon>
        <taxon>Chaetocerotaceae</taxon>
        <taxon>Chaetoceros</taxon>
    </lineage>
</organism>
<feature type="chain" id="PRO_5031276809" evidence="2">
    <location>
        <begin position="20"/>
        <end position="570"/>
    </location>
</feature>
<dbReference type="AlphaFoldDB" id="A0A7S3QDE8"/>
<dbReference type="InterPro" id="IPR011048">
    <property type="entry name" value="Haem_d1_sf"/>
</dbReference>
<proteinExistence type="predicted"/>
<reference evidence="3" key="1">
    <citation type="submission" date="2021-01" db="EMBL/GenBank/DDBJ databases">
        <authorList>
            <person name="Corre E."/>
            <person name="Pelletier E."/>
            <person name="Niang G."/>
            <person name="Scheremetjew M."/>
            <person name="Finn R."/>
            <person name="Kale V."/>
            <person name="Holt S."/>
            <person name="Cochrane G."/>
            <person name="Meng A."/>
            <person name="Brown T."/>
            <person name="Cohen L."/>
        </authorList>
    </citation>
    <scope>NUCLEOTIDE SEQUENCE</scope>
    <source>
        <strain evidence="3">MM31A-1</strain>
    </source>
</reference>
<evidence type="ECO:0000256" key="2">
    <source>
        <dbReference type="SAM" id="SignalP"/>
    </source>
</evidence>
<dbReference type="Gene3D" id="2.130.10.10">
    <property type="entry name" value="YVTN repeat-like/Quinoprotein amine dehydrogenase"/>
    <property type="match status" value="1"/>
</dbReference>
<feature type="region of interest" description="Disordered" evidence="1">
    <location>
        <begin position="538"/>
        <end position="570"/>
    </location>
</feature>
<dbReference type="SUPFAM" id="SSF51004">
    <property type="entry name" value="C-terminal (heme d1) domain of cytochrome cd1-nitrite reductase"/>
    <property type="match status" value="1"/>
</dbReference>
<name>A0A7S3QDE8_9STRA</name>